<evidence type="ECO:0000256" key="9">
    <source>
        <dbReference type="ARBA" id="ARBA00022989"/>
    </source>
</evidence>
<dbReference type="CDD" id="cd00075">
    <property type="entry name" value="HATPase"/>
    <property type="match status" value="1"/>
</dbReference>
<feature type="coiled-coil region" evidence="12">
    <location>
        <begin position="748"/>
        <end position="789"/>
    </location>
</feature>
<dbReference type="SUPFAM" id="SSF47384">
    <property type="entry name" value="Homodimeric domain of signal transducing histidine kinase"/>
    <property type="match status" value="1"/>
</dbReference>
<evidence type="ECO:0000313" key="17">
    <source>
        <dbReference type="Proteomes" id="UP000198418"/>
    </source>
</evidence>
<dbReference type="FunFam" id="3.30.565.10:FF:000049">
    <property type="entry name" value="Two-component sensor histidine kinase"/>
    <property type="match status" value="1"/>
</dbReference>
<dbReference type="Gene3D" id="1.10.287.130">
    <property type="match status" value="1"/>
</dbReference>
<evidence type="ECO:0000256" key="6">
    <source>
        <dbReference type="ARBA" id="ARBA00022679"/>
    </source>
</evidence>
<sequence length="1161" mass="124433">MPDRLVGVAVIALYLLALLGLAIYGDRRSEALARDPARKIIYALGLGVYCTSWTFFGSVGVASSNGLDFLPIYIGPMLVFGFGWPLVARVARLAHAQNITSIADFLAARYGKSQAVAAVTAAISVLGVTPYIALQIRAIATTLAIGLGLSEPFSPPPAEIADPLSIGSVVLLALFAMAFGTRRIAAGERQTGLMLTIAAESTVKLFAFLAVGGFVVWTMYDGLGDLFRRAAADPKIHGVVSSSADPWVWATLILLSSGAMFFLPRQFHVAIVENHDEGDIHAAAFPFPFYLVAINLFVIPLAIAGLLTFPDALNRDLSVIALPMSAGQGWVTLLAMIGGLSAATAMVVVESVALSVMVTNDLILPVLLRFGRSRAPDLGGAGAQLLLARRLAIVAILVLAYFYYRAAGEVLLASLGVLSFACVAQLGPSFIGALFWRRGTALGAIAGLTTGVAIWAYALLAPSLDAAFAPSAELYQLQLSTLAHGALWSLAGNALAYVVFSLARRPDPIERLQADLFVGKTQAPMAQAFRLWRSSVPASEVEAAVARYLGDERTREAFESFFAARGQSYDPDSEADIHLLRIAEHMLASAIGAASSRLVLSLLLRRRNLSSTAALKLVDEASAALLNNRDMLQYALDFARQGISVFDADLRLTCWNREFREMFELTPELTHFGVALDEILRNNAERGLYGPGPVDEQVATRLERLTAAEPFRVALASSGRVIETRAARMPDGGLVVTYTDVTAQHAAEQGLEAANETLERRVRERTEQLTRVNDELARAKAEADEANISKTRFLAAAGHDILQPLNAARLYAAALQQRADAGAPSEEILSLAKNVDSALEAVEDIFSALLEMSRLDAGAMKIEPANVLLDDLFRQLKIEFAPLARKKGLDLIFAPCSLAVRSDRKLLRRLLQNLISNALKYTRKGRVLVGARRVRGRMRIEVWDTGIGIPPDKQKSVFQEFQRLDAGAGVAPGLGLGLSIVERLARVLGHKVALRSRPGRGSVFSVTALRAPAPPRAPSVADKAAPAPSGHGPLADMVVVAIDNDPQIVDGMKALLSGWGCRVIAAGNQRDAIAQLAQLRRAPDAVFADYHLDEGDGVDAIVALRWKFGPQLPAALITADRSADMRQRAADKDVAVLSKPLKPAALRALLAQWRGRAKAGA</sequence>
<feature type="transmembrane region" description="Helical" evidence="13">
    <location>
        <begin position="192"/>
        <end position="220"/>
    </location>
</feature>
<dbReference type="InterPro" id="IPR005467">
    <property type="entry name" value="His_kinase_dom"/>
</dbReference>
<dbReference type="Pfam" id="PF12860">
    <property type="entry name" value="PAS_7"/>
    <property type="match status" value="1"/>
</dbReference>
<dbReference type="SUPFAM" id="SSF52172">
    <property type="entry name" value="CheY-like"/>
    <property type="match status" value="1"/>
</dbReference>
<protein>
    <recommendedName>
        <fullName evidence="4">histidine kinase</fullName>
        <ecNumber evidence="4">2.7.13.3</ecNumber>
    </recommendedName>
</protein>
<dbReference type="InterPro" id="IPR011006">
    <property type="entry name" value="CheY-like_superfamily"/>
</dbReference>
<dbReference type="OrthoDB" id="9764438at2"/>
<reference evidence="17" key="1">
    <citation type="submission" date="2017-06" db="EMBL/GenBank/DDBJ databases">
        <authorList>
            <person name="Varghese N."/>
            <person name="Submissions S."/>
        </authorList>
    </citation>
    <scope>NUCLEOTIDE SEQUENCE [LARGE SCALE GENOMIC DNA]</scope>
    <source>
        <strain evidence="17">DSM 137</strain>
    </source>
</reference>
<dbReference type="Pfam" id="PF02518">
    <property type="entry name" value="HATPase_c"/>
    <property type="match status" value="1"/>
</dbReference>
<dbReference type="InterPro" id="IPR003594">
    <property type="entry name" value="HATPase_dom"/>
</dbReference>
<dbReference type="EMBL" id="FYDG01000002">
    <property type="protein sequence ID" value="SNB66728.1"/>
    <property type="molecule type" value="Genomic_DNA"/>
</dbReference>
<dbReference type="CDD" id="cd10322">
    <property type="entry name" value="SLC5sbd"/>
    <property type="match status" value="1"/>
</dbReference>
<dbReference type="GO" id="GO:0022857">
    <property type="term" value="F:transmembrane transporter activity"/>
    <property type="evidence" value="ECO:0007669"/>
    <property type="project" value="InterPro"/>
</dbReference>
<dbReference type="InterPro" id="IPR036097">
    <property type="entry name" value="HisK_dim/P_sf"/>
</dbReference>
<evidence type="ECO:0000256" key="1">
    <source>
        <dbReference type="ARBA" id="ARBA00000085"/>
    </source>
</evidence>
<feature type="domain" description="Response regulatory" evidence="15">
    <location>
        <begin position="1038"/>
        <end position="1154"/>
    </location>
</feature>
<dbReference type="GO" id="GO:0000155">
    <property type="term" value="F:phosphorelay sensor kinase activity"/>
    <property type="evidence" value="ECO:0007669"/>
    <property type="project" value="InterPro"/>
</dbReference>
<evidence type="ECO:0000256" key="12">
    <source>
        <dbReference type="SAM" id="Coils"/>
    </source>
</evidence>
<evidence type="ECO:0000256" key="13">
    <source>
        <dbReference type="SAM" id="Phobius"/>
    </source>
</evidence>
<keyword evidence="5 11" id="KW-0597">Phosphoprotein</keyword>
<dbReference type="Gene3D" id="1.20.1730.10">
    <property type="entry name" value="Sodium/glucose cotransporter"/>
    <property type="match status" value="1"/>
</dbReference>
<accession>A0A212R4D8</accession>
<evidence type="ECO:0000256" key="11">
    <source>
        <dbReference type="PROSITE-ProRule" id="PRU00169"/>
    </source>
</evidence>
<feature type="transmembrane region" description="Helical" evidence="13">
    <location>
        <begin position="73"/>
        <end position="94"/>
    </location>
</feature>
<dbReference type="FunFam" id="1.10.287.130:FF:000063">
    <property type="entry name" value="Hybrid sensor histidine kinase/response regulator"/>
    <property type="match status" value="1"/>
</dbReference>
<dbReference type="NCBIfam" id="NF041832">
    <property type="entry name" value="near_NosP_CTERM"/>
    <property type="match status" value="1"/>
</dbReference>
<dbReference type="SMART" id="SM00388">
    <property type="entry name" value="HisKA"/>
    <property type="match status" value="1"/>
</dbReference>
<feature type="transmembrane region" description="Helical" evidence="13">
    <location>
        <begin position="410"/>
        <end position="435"/>
    </location>
</feature>
<dbReference type="CDD" id="cd00082">
    <property type="entry name" value="HisKA"/>
    <property type="match status" value="1"/>
</dbReference>
<feature type="transmembrane region" description="Helical" evidence="13">
    <location>
        <begin position="329"/>
        <end position="357"/>
    </location>
</feature>
<evidence type="ECO:0000256" key="2">
    <source>
        <dbReference type="ARBA" id="ARBA00004141"/>
    </source>
</evidence>
<dbReference type="Gene3D" id="3.30.450.20">
    <property type="entry name" value="PAS domain"/>
    <property type="match status" value="1"/>
</dbReference>
<keyword evidence="6" id="KW-0808">Transferase</keyword>
<evidence type="ECO:0000259" key="15">
    <source>
        <dbReference type="PROSITE" id="PS50110"/>
    </source>
</evidence>
<dbReference type="SUPFAM" id="SSF55785">
    <property type="entry name" value="PYP-like sensor domain (PAS domain)"/>
    <property type="match status" value="1"/>
</dbReference>
<evidence type="ECO:0000313" key="16">
    <source>
        <dbReference type="EMBL" id="SNB66728.1"/>
    </source>
</evidence>
<feature type="transmembrane region" description="Helical" evidence="13">
    <location>
        <begin position="115"/>
        <end position="140"/>
    </location>
</feature>
<feature type="transmembrane region" description="Helical" evidence="13">
    <location>
        <begin position="160"/>
        <end position="180"/>
    </location>
</feature>
<feature type="transmembrane region" description="Helical" evidence="13">
    <location>
        <begin position="247"/>
        <end position="264"/>
    </location>
</feature>
<evidence type="ECO:0000256" key="7">
    <source>
        <dbReference type="ARBA" id="ARBA00022692"/>
    </source>
</evidence>
<dbReference type="InterPro" id="IPR003661">
    <property type="entry name" value="HisK_dim/P_dom"/>
</dbReference>
<dbReference type="CDD" id="cd00156">
    <property type="entry name" value="REC"/>
    <property type="match status" value="1"/>
</dbReference>
<keyword evidence="9 13" id="KW-1133">Transmembrane helix</keyword>
<dbReference type="EC" id="2.7.13.3" evidence="4"/>
<dbReference type="PRINTS" id="PR00344">
    <property type="entry name" value="BCTRLSENSOR"/>
</dbReference>
<gene>
    <name evidence="16" type="ORF">SAMN06265338_102525</name>
</gene>
<feature type="transmembrane region" description="Helical" evidence="13">
    <location>
        <begin position="285"/>
        <end position="309"/>
    </location>
</feature>
<dbReference type="InterPro" id="IPR038377">
    <property type="entry name" value="Na/Glc_symporter_sf"/>
</dbReference>
<feature type="transmembrane region" description="Helical" evidence="13">
    <location>
        <begin position="6"/>
        <end position="24"/>
    </location>
</feature>
<keyword evidence="8" id="KW-0418">Kinase</keyword>
<evidence type="ECO:0000256" key="10">
    <source>
        <dbReference type="ARBA" id="ARBA00023136"/>
    </source>
</evidence>
<organism evidence="16 17">
    <name type="scientific">Rhodoblastus acidophilus</name>
    <name type="common">Rhodopseudomonas acidophila</name>
    <dbReference type="NCBI Taxonomy" id="1074"/>
    <lineage>
        <taxon>Bacteria</taxon>
        <taxon>Pseudomonadati</taxon>
        <taxon>Pseudomonadota</taxon>
        <taxon>Alphaproteobacteria</taxon>
        <taxon>Hyphomicrobiales</taxon>
        <taxon>Rhodoblastaceae</taxon>
        <taxon>Rhodoblastus</taxon>
    </lineage>
</organism>
<keyword evidence="7 13" id="KW-0812">Transmembrane</keyword>
<feature type="modified residue" description="4-aspartylphosphate" evidence="11">
    <location>
        <position position="1089"/>
    </location>
</feature>
<name>A0A212R4D8_RHOAC</name>
<dbReference type="Pfam" id="PF00072">
    <property type="entry name" value="Response_reg"/>
    <property type="match status" value="1"/>
</dbReference>
<dbReference type="AlphaFoldDB" id="A0A212R4D8"/>
<dbReference type="Proteomes" id="UP000198418">
    <property type="component" value="Unassembled WGS sequence"/>
</dbReference>
<feature type="domain" description="Histidine kinase" evidence="14">
    <location>
        <begin position="796"/>
        <end position="1012"/>
    </location>
</feature>
<dbReference type="PROSITE" id="PS50109">
    <property type="entry name" value="HIS_KIN"/>
    <property type="match status" value="1"/>
</dbReference>
<evidence type="ECO:0000259" key="14">
    <source>
        <dbReference type="PROSITE" id="PS50109"/>
    </source>
</evidence>
<dbReference type="GO" id="GO:0009927">
    <property type="term" value="F:histidine phosphotransfer kinase activity"/>
    <property type="evidence" value="ECO:0007669"/>
    <property type="project" value="TreeGrafter"/>
</dbReference>
<dbReference type="SMART" id="SM00448">
    <property type="entry name" value="REC"/>
    <property type="match status" value="1"/>
</dbReference>
<evidence type="ECO:0000256" key="4">
    <source>
        <dbReference type="ARBA" id="ARBA00012438"/>
    </source>
</evidence>
<feature type="transmembrane region" description="Helical" evidence="13">
    <location>
        <begin position="481"/>
        <end position="503"/>
    </location>
</feature>
<comment type="subcellular location">
    <subcellularLocation>
        <location evidence="2">Membrane</location>
        <topology evidence="2">Multi-pass membrane protein</topology>
    </subcellularLocation>
</comment>
<dbReference type="PANTHER" id="PTHR43047:SF9">
    <property type="entry name" value="HISTIDINE KINASE"/>
    <property type="match status" value="1"/>
</dbReference>
<evidence type="ECO:0000256" key="8">
    <source>
        <dbReference type="ARBA" id="ARBA00022777"/>
    </source>
</evidence>
<dbReference type="Gene3D" id="3.30.565.10">
    <property type="entry name" value="Histidine kinase-like ATPase, C-terminal domain"/>
    <property type="match status" value="1"/>
</dbReference>
<dbReference type="PANTHER" id="PTHR43047">
    <property type="entry name" value="TWO-COMPONENT HISTIDINE PROTEIN KINASE"/>
    <property type="match status" value="1"/>
</dbReference>
<proteinExistence type="inferred from homology"/>
<comment type="similarity">
    <text evidence="3">Belongs to the sodium:solute symporter (SSF) (TC 2.A.21) family.</text>
</comment>
<dbReference type="PROSITE" id="PS50283">
    <property type="entry name" value="NA_SOLUT_SYMP_3"/>
    <property type="match status" value="1"/>
</dbReference>
<feature type="transmembrane region" description="Helical" evidence="13">
    <location>
        <begin position="378"/>
        <end position="404"/>
    </location>
</feature>
<dbReference type="Gene3D" id="3.40.50.2300">
    <property type="match status" value="1"/>
</dbReference>
<dbReference type="GO" id="GO:0005886">
    <property type="term" value="C:plasma membrane"/>
    <property type="evidence" value="ECO:0007669"/>
    <property type="project" value="TreeGrafter"/>
</dbReference>
<dbReference type="InterPro" id="IPR004358">
    <property type="entry name" value="Sig_transdc_His_kin-like_C"/>
</dbReference>
<keyword evidence="17" id="KW-1185">Reference proteome</keyword>
<feature type="transmembrane region" description="Helical" evidence="13">
    <location>
        <begin position="40"/>
        <end position="61"/>
    </location>
</feature>
<dbReference type="SUPFAM" id="SSF55874">
    <property type="entry name" value="ATPase domain of HSP90 chaperone/DNA topoisomerase II/histidine kinase"/>
    <property type="match status" value="1"/>
</dbReference>
<keyword evidence="10 13" id="KW-0472">Membrane</keyword>
<comment type="catalytic activity">
    <reaction evidence="1">
        <text>ATP + protein L-histidine = ADP + protein N-phospho-L-histidine.</text>
        <dbReference type="EC" id="2.7.13.3"/>
    </reaction>
</comment>
<dbReference type="PROSITE" id="PS50110">
    <property type="entry name" value="RESPONSE_REGULATORY"/>
    <property type="match status" value="1"/>
</dbReference>
<evidence type="ECO:0000256" key="3">
    <source>
        <dbReference type="ARBA" id="ARBA00006434"/>
    </source>
</evidence>
<evidence type="ECO:0000256" key="5">
    <source>
        <dbReference type="ARBA" id="ARBA00022553"/>
    </source>
</evidence>
<dbReference type="RefSeq" id="WP_088520008.1">
    <property type="nucleotide sequence ID" value="NZ_FYDG01000002.1"/>
</dbReference>
<dbReference type="InterPro" id="IPR001789">
    <property type="entry name" value="Sig_transdc_resp-reg_receiver"/>
</dbReference>
<dbReference type="InterPro" id="IPR036890">
    <property type="entry name" value="HATPase_C_sf"/>
</dbReference>
<dbReference type="InterPro" id="IPR035965">
    <property type="entry name" value="PAS-like_dom_sf"/>
</dbReference>
<feature type="transmembrane region" description="Helical" evidence="13">
    <location>
        <begin position="442"/>
        <end position="461"/>
    </location>
</feature>
<dbReference type="Pfam" id="PF00512">
    <property type="entry name" value="HisKA"/>
    <property type="match status" value="1"/>
</dbReference>
<dbReference type="SMART" id="SM00387">
    <property type="entry name" value="HATPase_c"/>
    <property type="match status" value="1"/>
</dbReference>
<dbReference type="InterPro" id="IPR001734">
    <property type="entry name" value="Na/solute_symporter"/>
</dbReference>
<keyword evidence="12" id="KW-0175">Coiled coil</keyword>